<sequence>MPALRVINGTPKPKFNYFRAYSRAFMSHIESAFDKYETISEFDRETLKKFVFTGIKMVNATKRENATEEILIHQFSIYETVKAASSLLTPNELETLFPIEKRYDGASYGAKDYFYTKEAIKKMGEQKQIGENIDDLLWDYRNRDITEFAINGMSIMSAIGRLHGKKGIMESFLEEQGVTTYTLHKDEQGKEYLTNNDTGETSAVKKPRPRYLKAVPNHKGVN</sequence>
<dbReference type="Proteomes" id="UP000441354">
    <property type="component" value="Unassembled WGS sequence"/>
</dbReference>
<dbReference type="RefSeq" id="WP_151573607.1">
    <property type="nucleotide sequence ID" value="NZ_WBOT01000002.1"/>
</dbReference>
<protein>
    <submittedName>
        <fullName evidence="1">Uncharacterized protein</fullName>
    </submittedName>
</protein>
<organism evidence="1 2">
    <name type="scientific">Bacillus mesophilum</name>
    <dbReference type="NCBI Taxonomy" id="1071718"/>
    <lineage>
        <taxon>Bacteria</taxon>
        <taxon>Bacillati</taxon>
        <taxon>Bacillota</taxon>
        <taxon>Bacilli</taxon>
        <taxon>Bacillales</taxon>
        <taxon>Bacillaceae</taxon>
        <taxon>Bacillus</taxon>
    </lineage>
</organism>
<dbReference type="AlphaFoldDB" id="A0A7V7RP05"/>
<keyword evidence="2" id="KW-1185">Reference proteome</keyword>
<gene>
    <name evidence="1" type="ORF">F7732_09495</name>
</gene>
<name>A0A7V7RP05_9BACI</name>
<evidence type="ECO:0000313" key="1">
    <source>
        <dbReference type="EMBL" id="KAB2334293.1"/>
    </source>
</evidence>
<proteinExistence type="predicted"/>
<reference evidence="1 2" key="1">
    <citation type="journal article" date="2014" name="Arch. Microbiol.">
        <title>Bacillus mesophilum sp. nov., strain IITR-54T, a novel 4-chlorobiphenyl dechlorinating bacterium.</title>
        <authorList>
            <person name="Manickam N."/>
            <person name="Singh N.K."/>
            <person name="Bajaj A."/>
            <person name="Kumar R.M."/>
            <person name="Kaur G."/>
            <person name="Kaur N."/>
            <person name="Bala M."/>
            <person name="Kumar A."/>
            <person name="Mayilraj S."/>
        </authorList>
    </citation>
    <scope>NUCLEOTIDE SEQUENCE [LARGE SCALE GENOMIC DNA]</scope>
    <source>
        <strain evidence="1 2">IITR-54</strain>
    </source>
</reference>
<comment type="caution">
    <text evidence="1">The sequence shown here is derived from an EMBL/GenBank/DDBJ whole genome shotgun (WGS) entry which is preliminary data.</text>
</comment>
<dbReference type="OrthoDB" id="2876402at2"/>
<dbReference type="EMBL" id="WBOT01000002">
    <property type="protein sequence ID" value="KAB2334293.1"/>
    <property type="molecule type" value="Genomic_DNA"/>
</dbReference>
<accession>A0A7V7RP05</accession>
<evidence type="ECO:0000313" key="2">
    <source>
        <dbReference type="Proteomes" id="UP000441354"/>
    </source>
</evidence>